<feature type="transmembrane region" description="Helical" evidence="1">
    <location>
        <begin position="17"/>
        <end position="38"/>
    </location>
</feature>
<keyword evidence="3" id="KW-1185">Reference proteome</keyword>
<proteinExistence type="predicted"/>
<keyword evidence="1" id="KW-1133">Transmembrane helix</keyword>
<evidence type="ECO:0008006" key="4">
    <source>
        <dbReference type="Google" id="ProtNLM"/>
    </source>
</evidence>
<evidence type="ECO:0000256" key="1">
    <source>
        <dbReference type="SAM" id="Phobius"/>
    </source>
</evidence>
<dbReference type="Proteomes" id="UP000465622">
    <property type="component" value="Chromosome"/>
</dbReference>
<dbReference type="RefSeq" id="WP_131524640.1">
    <property type="nucleotide sequence ID" value="NZ_AP022567.1"/>
</dbReference>
<evidence type="ECO:0000313" key="2">
    <source>
        <dbReference type="EMBL" id="BBX33423.1"/>
    </source>
</evidence>
<organism evidence="2 3">
    <name type="scientific">Mycolicibacterium mageritense</name>
    <name type="common">Mycobacterium mageritense</name>
    <dbReference type="NCBI Taxonomy" id="53462"/>
    <lineage>
        <taxon>Bacteria</taxon>
        <taxon>Bacillati</taxon>
        <taxon>Actinomycetota</taxon>
        <taxon>Actinomycetes</taxon>
        <taxon>Mycobacteriales</taxon>
        <taxon>Mycobacteriaceae</taxon>
        <taxon>Mycolicibacterium</taxon>
    </lineage>
</organism>
<protein>
    <recommendedName>
        <fullName evidence="4">WD40 repeat domain-containing protein</fullName>
    </recommendedName>
</protein>
<evidence type="ECO:0000313" key="3">
    <source>
        <dbReference type="Proteomes" id="UP000465622"/>
    </source>
</evidence>
<keyword evidence="1" id="KW-0472">Membrane</keyword>
<dbReference type="InterPro" id="IPR011047">
    <property type="entry name" value="Quinoprotein_ADH-like_sf"/>
</dbReference>
<reference evidence="2 3" key="1">
    <citation type="journal article" date="2019" name="Emerg. Microbes Infect.">
        <title>Comprehensive subspecies identification of 175 nontuberculous mycobacteria species based on 7547 genomic profiles.</title>
        <authorList>
            <person name="Matsumoto Y."/>
            <person name="Kinjo T."/>
            <person name="Motooka D."/>
            <person name="Nabeya D."/>
            <person name="Jung N."/>
            <person name="Uechi K."/>
            <person name="Horii T."/>
            <person name="Iida T."/>
            <person name="Fujita J."/>
            <person name="Nakamura S."/>
        </authorList>
    </citation>
    <scope>NUCLEOTIDE SEQUENCE [LARGE SCALE GENOMIC DNA]</scope>
    <source>
        <strain evidence="2 3">JCM 12375</strain>
    </source>
</reference>
<dbReference type="SUPFAM" id="SSF50998">
    <property type="entry name" value="Quinoprotein alcohol dehydrogenase-like"/>
    <property type="match status" value="1"/>
</dbReference>
<keyword evidence="1" id="KW-0812">Transmembrane</keyword>
<sequence>MTGSGTEVRESFRRMKWWHWVLTVLMAVGVFFGIQWILKSSDDDTHPLSAVAYQGQVGVPGQVLLPPMQRQPVPGWRVDLRQLFPDVVRPTIEHVGDNGNRAFFSVSYNVRATGQPKSWLLGIDATTGATLFAPVEIEKPVVVNCLPNGPQRVLCLNEAGGPGAVTAWVIDTDAGTVISHAASNLRTTGIDPAAAVVRSAGDRVIAFQPGTGWRGVDDQGQLTWTVKAAGDSIKVLDRRPGDPVTDIAVTAINDKESVAFSTVDGTVLRKSGGTLTPVVGGFVELERQSAAVSRSPEEFAFFDARGTRVGRYTDQTGGPSLFEGSELPVLTLSLTDQLVVLDPKGTPMTVVPADSPWSVRIVGESVYTRGTFTDIDNANAVWEKFALKTGDHVSSCTGAPLEDGAFVGSDGTLAVGRLDDKAPIIAVDTNTCEVVWQIESPAPTWMIGSTLVQAKRDTYEIASLVPPAA</sequence>
<name>A0ABM7HS93_MYCME</name>
<gene>
    <name evidence="2" type="ORF">MMAGJ_27050</name>
</gene>
<dbReference type="EMBL" id="AP022567">
    <property type="protein sequence ID" value="BBX33423.1"/>
    <property type="molecule type" value="Genomic_DNA"/>
</dbReference>
<accession>A0ABM7HS93</accession>